<evidence type="ECO:0000256" key="1">
    <source>
        <dbReference type="SAM" id="Coils"/>
    </source>
</evidence>
<sequence>MPRTQNNEDAGSDSIASPGTSNEIRRAETKATSHARNLATANLRNFSATYKVPVPTPMTYSSQYGQAAYHKIYKQSSPGRQHLRSCSPICRPSTRDSSSIPTSRCTSTVSAHASTLENLTGEIAELRRQMRQLTTHSYRQLRPSHVATPKDAHAASLVPDPTLATANILHAGITPDMRTRPINVSNHATSRRKTHRAVANGDRRLPNVPGRLFVTDRCTKMQFLVDTGRALRFPRSAVQQRRTRTTYQLSAANGTTINTYGYVNLELNLSLRRAYPWRFVVADVTKPIIGADFLQFYNLMVDIRNRRLIDNTTTLSTSGSDATSSSTISSVKILLGDTRYDKL</sequence>
<comment type="caution">
    <text evidence="3">The sequence shown here is derived from an EMBL/GenBank/DDBJ whole genome shotgun (WGS) entry which is preliminary data.</text>
</comment>
<proteinExistence type="predicted"/>
<feature type="coiled-coil region" evidence="1">
    <location>
        <begin position="109"/>
        <end position="136"/>
    </location>
</feature>
<dbReference type="Proteomes" id="UP000299102">
    <property type="component" value="Unassembled WGS sequence"/>
</dbReference>
<dbReference type="AlphaFoldDB" id="A0A4C1Z6C5"/>
<dbReference type="Gene3D" id="2.40.70.10">
    <property type="entry name" value="Acid Proteases"/>
    <property type="match status" value="1"/>
</dbReference>
<dbReference type="OrthoDB" id="6932368at2759"/>
<protein>
    <recommendedName>
        <fullName evidence="5">Peptidase A2 domain-containing protein</fullName>
    </recommendedName>
</protein>
<reference evidence="3 4" key="1">
    <citation type="journal article" date="2019" name="Commun. Biol.">
        <title>The bagworm genome reveals a unique fibroin gene that provides high tensile strength.</title>
        <authorList>
            <person name="Kono N."/>
            <person name="Nakamura H."/>
            <person name="Ohtoshi R."/>
            <person name="Tomita M."/>
            <person name="Numata K."/>
            <person name="Arakawa K."/>
        </authorList>
    </citation>
    <scope>NUCLEOTIDE SEQUENCE [LARGE SCALE GENOMIC DNA]</scope>
</reference>
<feature type="compositionally biased region" description="Polar residues" evidence="2">
    <location>
        <begin position="1"/>
        <end position="22"/>
    </location>
</feature>
<dbReference type="SUPFAM" id="SSF50630">
    <property type="entry name" value="Acid proteases"/>
    <property type="match status" value="1"/>
</dbReference>
<organism evidence="3 4">
    <name type="scientific">Eumeta variegata</name>
    <name type="common">Bagworm moth</name>
    <name type="synonym">Eumeta japonica</name>
    <dbReference type="NCBI Taxonomy" id="151549"/>
    <lineage>
        <taxon>Eukaryota</taxon>
        <taxon>Metazoa</taxon>
        <taxon>Ecdysozoa</taxon>
        <taxon>Arthropoda</taxon>
        <taxon>Hexapoda</taxon>
        <taxon>Insecta</taxon>
        <taxon>Pterygota</taxon>
        <taxon>Neoptera</taxon>
        <taxon>Endopterygota</taxon>
        <taxon>Lepidoptera</taxon>
        <taxon>Glossata</taxon>
        <taxon>Ditrysia</taxon>
        <taxon>Tineoidea</taxon>
        <taxon>Psychidae</taxon>
        <taxon>Oiketicinae</taxon>
        <taxon>Eumeta</taxon>
    </lineage>
</organism>
<evidence type="ECO:0000313" key="4">
    <source>
        <dbReference type="Proteomes" id="UP000299102"/>
    </source>
</evidence>
<dbReference type="EMBL" id="BGZK01001660">
    <property type="protein sequence ID" value="GBP84146.1"/>
    <property type="molecule type" value="Genomic_DNA"/>
</dbReference>
<keyword evidence="1" id="KW-0175">Coiled coil</keyword>
<gene>
    <name evidence="3" type="ORF">EVAR_49153_1</name>
</gene>
<dbReference type="InterPro" id="IPR021109">
    <property type="entry name" value="Peptidase_aspartic_dom_sf"/>
</dbReference>
<accession>A0A4C1Z6C5</accession>
<evidence type="ECO:0008006" key="5">
    <source>
        <dbReference type="Google" id="ProtNLM"/>
    </source>
</evidence>
<evidence type="ECO:0000313" key="3">
    <source>
        <dbReference type="EMBL" id="GBP84146.1"/>
    </source>
</evidence>
<feature type="region of interest" description="Disordered" evidence="2">
    <location>
        <begin position="1"/>
        <end position="33"/>
    </location>
</feature>
<evidence type="ECO:0000256" key="2">
    <source>
        <dbReference type="SAM" id="MobiDB-lite"/>
    </source>
</evidence>
<dbReference type="FunFam" id="2.40.70.10:FF:000130">
    <property type="entry name" value="Retrovirus-related Pol polyprotein from transposon opus-like Protein"/>
    <property type="match status" value="1"/>
</dbReference>
<keyword evidence="4" id="KW-1185">Reference proteome</keyword>
<name>A0A4C1Z6C5_EUMVA</name>